<dbReference type="Proteomes" id="UP000765509">
    <property type="component" value="Unassembled WGS sequence"/>
</dbReference>
<evidence type="ECO:0000313" key="2">
    <source>
        <dbReference type="EMBL" id="MBW0519723.1"/>
    </source>
</evidence>
<comment type="caution">
    <text evidence="2">The sequence shown here is derived from an EMBL/GenBank/DDBJ whole genome shotgun (WGS) entry which is preliminary data.</text>
</comment>
<gene>
    <name evidence="2" type="ORF">O181_059438</name>
</gene>
<accession>A0A9Q3EEU3</accession>
<protein>
    <submittedName>
        <fullName evidence="2">Uncharacterized protein</fullName>
    </submittedName>
</protein>
<name>A0A9Q3EEU3_9BASI</name>
<reference evidence="2" key="1">
    <citation type="submission" date="2021-03" db="EMBL/GenBank/DDBJ databases">
        <title>Draft genome sequence of rust myrtle Austropuccinia psidii MF-1, a brazilian biotype.</title>
        <authorList>
            <person name="Quecine M.C."/>
            <person name="Pachon D.M.R."/>
            <person name="Bonatelli M.L."/>
            <person name="Correr F.H."/>
            <person name="Franceschini L.M."/>
            <person name="Leite T.F."/>
            <person name="Margarido G.R.A."/>
            <person name="Almeida C.A."/>
            <person name="Ferrarezi J.A."/>
            <person name="Labate C.A."/>
        </authorList>
    </citation>
    <scope>NUCLEOTIDE SEQUENCE</scope>
    <source>
        <strain evidence="2">MF-1</strain>
    </source>
</reference>
<evidence type="ECO:0000313" key="3">
    <source>
        <dbReference type="Proteomes" id="UP000765509"/>
    </source>
</evidence>
<organism evidence="2 3">
    <name type="scientific">Austropuccinia psidii MF-1</name>
    <dbReference type="NCBI Taxonomy" id="1389203"/>
    <lineage>
        <taxon>Eukaryota</taxon>
        <taxon>Fungi</taxon>
        <taxon>Dikarya</taxon>
        <taxon>Basidiomycota</taxon>
        <taxon>Pucciniomycotina</taxon>
        <taxon>Pucciniomycetes</taxon>
        <taxon>Pucciniales</taxon>
        <taxon>Sphaerophragmiaceae</taxon>
        <taxon>Austropuccinia</taxon>
    </lineage>
</organism>
<keyword evidence="3" id="KW-1185">Reference proteome</keyword>
<dbReference type="EMBL" id="AVOT02027599">
    <property type="protein sequence ID" value="MBW0519723.1"/>
    <property type="molecule type" value="Genomic_DNA"/>
</dbReference>
<evidence type="ECO:0000256" key="1">
    <source>
        <dbReference type="SAM" id="MobiDB-lite"/>
    </source>
</evidence>
<dbReference type="AlphaFoldDB" id="A0A9Q3EEU3"/>
<feature type="region of interest" description="Disordered" evidence="1">
    <location>
        <begin position="37"/>
        <end position="60"/>
    </location>
</feature>
<sequence>MHPSSKFSSHSLNWNYFQLNHNQSLSIIHTPTQTDPIHASPYSDLNSPISRPSSSNDIKNLNPLRKTRVIRPRHPILITGDFNSTKILPYSRLPVALLIENNTISFYSALIDENHEEWKESIDKELNSMTKLKVW</sequence>
<feature type="compositionally biased region" description="Polar residues" evidence="1">
    <location>
        <begin position="43"/>
        <end position="59"/>
    </location>
</feature>
<proteinExistence type="predicted"/>